<sequence>MEIIKYIDGEIFAEDVLNVMLEASMDLSFEHDWREGDVVIIELSSQPPKRAMEQWGTKSFSEYVG</sequence>
<dbReference type="AlphaFoldDB" id="A0A1L0D3F8"/>
<keyword evidence="2" id="KW-1185">Reference proteome</keyword>
<reference evidence="1 2" key="1">
    <citation type="submission" date="2016-10" db="EMBL/GenBank/DDBJ databases">
        <authorList>
            <person name="de Groot N.N."/>
        </authorList>
    </citation>
    <scope>NUCLEOTIDE SEQUENCE [LARGE SCALE GENOMIC DNA]</scope>
    <source>
        <strain evidence="1 2">CBS 141442</strain>
    </source>
</reference>
<dbReference type="EMBL" id="LT635758">
    <property type="protein sequence ID" value="SGZ51020.1"/>
    <property type="molecule type" value="Genomic_DNA"/>
</dbReference>
<proteinExistence type="predicted"/>
<accession>A0A1L0D3F8</accession>
<organism evidence="1 2">
    <name type="scientific">Sungouiella intermedia</name>
    <dbReference type="NCBI Taxonomy" id="45354"/>
    <lineage>
        <taxon>Eukaryota</taxon>
        <taxon>Fungi</taxon>
        <taxon>Dikarya</taxon>
        <taxon>Ascomycota</taxon>
        <taxon>Saccharomycotina</taxon>
        <taxon>Pichiomycetes</taxon>
        <taxon>Metschnikowiaceae</taxon>
        <taxon>Sungouiella</taxon>
    </lineage>
</organism>
<evidence type="ECO:0000313" key="1">
    <source>
        <dbReference type="EMBL" id="SGZ51020.1"/>
    </source>
</evidence>
<dbReference type="Proteomes" id="UP000182334">
    <property type="component" value="Chromosome III"/>
</dbReference>
<name>A0A1L0D3F8_9ASCO</name>
<evidence type="ECO:0000313" key="2">
    <source>
        <dbReference type="Proteomes" id="UP000182334"/>
    </source>
</evidence>
<gene>
    <name evidence="1" type="ORF">SAMEA4029010_CIC11G00000005457</name>
</gene>
<protein>
    <submittedName>
        <fullName evidence="1">CIC11C00000005457</fullName>
    </submittedName>
</protein>
<dbReference type="OrthoDB" id="408743at2759"/>